<protein>
    <submittedName>
        <fullName evidence="2">Uncharacterized protein</fullName>
    </submittedName>
</protein>
<name>A0A9W6BZ48_9CHLO</name>
<comment type="caution">
    <text evidence="2">The sequence shown here is derived from an EMBL/GenBank/DDBJ whole genome shotgun (WGS) entry which is preliminary data.</text>
</comment>
<reference evidence="2 3" key="1">
    <citation type="journal article" date="2023" name="Commun. Biol.">
        <title>Reorganization of the ancestral sex-determining regions during the evolution of trioecy in Pleodorina starrii.</title>
        <authorList>
            <person name="Takahashi K."/>
            <person name="Suzuki S."/>
            <person name="Kawai-Toyooka H."/>
            <person name="Yamamoto K."/>
            <person name="Hamaji T."/>
            <person name="Ootsuki R."/>
            <person name="Yamaguchi H."/>
            <person name="Kawachi M."/>
            <person name="Higashiyama T."/>
            <person name="Nozaki H."/>
        </authorList>
    </citation>
    <scope>NUCLEOTIDE SEQUENCE [LARGE SCALE GENOMIC DNA]</scope>
    <source>
        <strain evidence="2 3">NIES-4479</strain>
    </source>
</reference>
<evidence type="ECO:0000256" key="1">
    <source>
        <dbReference type="SAM" id="Phobius"/>
    </source>
</evidence>
<keyword evidence="1" id="KW-1133">Transmembrane helix</keyword>
<keyword evidence="3" id="KW-1185">Reference proteome</keyword>
<feature type="transmembrane region" description="Helical" evidence="1">
    <location>
        <begin position="69"/>
        <end position="87"/>
    </location>
</feature>
<accession>A0A9W6BZ48</accession>
<organism evidence="2 3">
    <name type="scientific">Pleodorina starrii</name>
    <dbReference type="NCBI Taxonomy" id="330485"/>
    <lineage>
        <taxon>Eukaryota</taxon>
        <taxon>Viridiplantae</taxon>
        <taxon>Chlorophyta</taxon>
        <taxon>core chlorophytes</taxon>
        <taxon>Chlorophyceae</taxon>
        <taxon>CS clade</taxon>
        <taxon>Chlamydomonadales</taxon>
        <taxon>Volvocaceae</taxon>
        <taxon>Pleodorina</taxon>
    </lineage>
</organism>
<keyword evidence="1" id="KW-0472">Membrane</keyword>
<keyword evidence="1" id="KW-0812">Transmembrane</keyword>
<dbReference type="Proteomes" id="UP001165080">
    <property type="component" value="Unassembled WGS sequence"/>
</dbReference>
<evidence type="ECO:0000313" key="3">
    <source>
        <dbReference type="Proteomes" id="UP001165080"/>
    </source>
</evidence>
<dbReference type="OrthoDB" id="10340678at2759"/>
<gene>
    <name evidence="2" type="primary">PLEST011705</name>
    <name evidence="2" type="ORF">PLESTB_001622400</name>
</gene>
<evidence type="ECO:0000313" key="2">
    <source>
        <dbReference type="EMBL" id="GLC60517.1"/>
    </source>
</evidence>
<sequence length="99" mass="10555">MAPVAASKRRTVPIDSSSASVRPAVASAFKVVERPPLEASRPRYSELFKLSVRLHCLLGGPLLNAQEETFLVILILGMVALVAAGAYKQIIKLTDGLPA</sequence>
<dbReference type="EMBL" id="BRXU01000035">
    <property type="protein sequence ID" value="GLC60517.1"/>
    <property type="molecule type" value="Genomic_DNA"/>
</dbReference>
<proteinExistence type="predicted"/>
<dbReference type="AlphaFoldDB" id="A0A9W6BZ48"/>